<dbReference type="SFLD" id="SFLDF00029">
    <property type="entry name" value="phosphoserine_phosphatase"/>
    <property type="match status" value="1"/>
</dbReference>
<dbReference type="Proteomes" id="UP000030680">
    <property type="component" value="Unassembled WGS sequence"/>
</dbReference>
<evidence type="ECO:0000256" key="9">
    <source>
        <dbReference type="ARBA" id="ARBA00023299"/>
    </source>
</evidence>
<dbReference type="Pfam" id="PF00702">
    <property type="entry name" value="Hydrolase"/>
    <property type="match status" value="1"/>
</dbReference>
<dbReference type="UniPathway" id="UPA00135">
    <property type="reaction ID" value="UER00198"/>
</dbReference>
<accession>M2XRY9</accession>
<reference evidence="14" key="1">
    <citation type="journal article" date="2013" name="Science">
        <title>Gene transfer from bacteria and archaea facilitated evolution of an extremophilic eukaryote.</title>
        <authorList>
            <person name="Schonknecht G."/>
            <person name="Chen W.H."/>
            <person name="Ternes C.M."/>
            <person name="Barbier G.G."/>
            <person name="Shrestha R.P."/>
            <person name="Stanke M."/>
            <person name="Brautigam A."/>
            <person name="Baker B.J."/>
            <person name="Banfield J.F."/>
            <person name="Garavito R.M."/>
            <person name="Carr K."/>
            <person name="Wilkerson C."/>
            <person name="Rensing S.A."/>
            <person name="Gagneul D."/>
            <person name="Dickenson N.E."/>
            <person name="Oesterhelt C."/>
            <person name="Lercher M.J."/>
            <person name="Weber A.P."/>
        </authorList>
    </citation>
    <scope>NUCLEOTIDE SEQUENCE [LARGE SCALE GENOMIC DNA]</scope>
    <source>
        <strain evidence="14">074W</strain>
    </source>
</reference>
<sequence length="441" mass="49804">MDDMKDHITIDSTAKNTEEQLQEQTQYERVLVSVTGKDRPGVLYALLKTANDFQVDVLDVQQSTVHRRVTIAVELGIHRNCPKQLSIYRQLLIVAKEMKLRLDFQLTNLPEGHYSSSFIDVASSNASRRRQYAITVLSREVITPKFLANLGTLLIEQGLSMEKIQRLSEKTLQCLEITVSSHGTFDATFLHVFRKKLFSLGKEYQIDIAIQPENIMRRSKRLVVMDMDSTLIQQEVIDELARYANVFEKVKEITYRAMNGEMDFKESLRQRVSCLKGTPISVFQKVISSLNYTEGARTLCSTLKRLGYKLAVISGGFDFVTQYVRRELSLDYDFANQLEIDSNGCLTGRTVGPIVDAQRKADLLQTLAQMEHITCDQVIAVGDGANDLPMLSKAGLGIAFNAKPAVQEAANFRINIRKLDAILYFLGIPEKEHLSLSHNTT</sequence>
<dbReference type="CDD" id="cd07500">
    <property type="entry name" value="HAD_PSP"/>
    <property type="match status" value="1"/>
</dbReference>
<evidence type="ECO:0000313" key="14">
    <source>
        <dbReference type="Proteomes" id="UP000030680"/>
    </source>
</evidence>
<dbReference type="STRING" id="130081.M2XRY9"/>
<dbReference type="InterPro" id="IPR045865">
    <property type="entry name" value="ACT-like_dom_sf"/>
</dbReference>
<dbReference type="EMBL" id="KB454549">
    <property type="protein sequence ID" value="EME26418.1"/>
    <property type="molecule type" value="Genomic_DNA"/>
</dbReference>
<evidence type="ECO:0000256" key="2">
    <source>
        <dbReference type="ARBA" id="ARBA00005135"/>
    </source>
</evidence>
<dbReference type="PANTHER" id="PTHR43344:SF2">
    <property type="entry name" value="PHOSPHOSERINE PHOSPHATASE"/>
    <property type="match status" value="1"/>
</dbReference>
<dbReference type="RefSeq" id="XP_005702938.1">
    <property type="nucleotide sequence ID" value="XM_005702881.1"/>
</dbReference>
<comment type="pathway">
    <text evidence="2">Amino-acid biosynthesis; L-serine biosynthesis; L-serine from 3-phospho-D-glycerate: step 3/3.</text>
</comment>
<dbReference type="SUPFAM" id="SSF55021">
    <property type="entry name" value="ACT-like"/>
    <property type="match status" value="1"/>
</dbReference>
<dbReference type="NCBIfam" id="TIGR01488">
    <property type="entry name" value="HAD-SF-IB"/>
    <property type="match status" value="1"/>
</dbReference>
<dbReference type="NCBIfam" id="TIGR00338">
    <property type="entry name" value="serB"/>
    <property type="match status" value="1"/>
</dbReference>
<evidence type="ECO:0000256" key="10">
    <source>
        <dbReference type="ARBA" id="ARBA00031693"/>
    </source>
</evidence>
<dbReference type="InterPro" id="IPR050582">
    <property type="entry name" value="HAD-like_SerB"/>
</dbReference>
<keyword evidence="14" id="KW-1185">Reference proteome</keyword>
<evidence type="ECO:0000256" key="5">
    <source>
        <dbReference type="ARBA" id="ARBA00022605"/>
    </source>
</evidence>
<keyword evidence="7 13" id="KW-0378">Hydrolase</keyword>
<dbReference type="OMA" id="GFTYFGE"/>
<dbReference type="Gene3D" id="3.40.50.1000">
    <property type="entry name" value="HAD superfamily/HAD-like"/>
    <property type="match status" value="1"/>
</dbReference>
<evidence type="ECO:0000256" key="3">
    <source>
        <dbReference type="ARBA" id="ARBA00009184"/>
    </source>
</evidence>
<dbReference type="Pfam" id="PF13740">
    <property type="entry name" value="ACT_6"/>
    <property type="match status" value="1"/>
</dbReference>
<dbReference type="GO" id="GO:0005737">
    <property type="term" value="C:cytoplasm"/>
    <property type="evidence" value="ECO:0007669"/>
    <property type="project" value="TreeGrafter"/>
</dbReference>
<dbReference type="EC" id="3.1.3.3" evidence="4"/>
<protein>
    <recommendedName>
        <fullName evidence="4">phosphoserine phosphatase</fullName>
        <ecNumber evidence="4">3.1.3.3</ecNumber>
    </recommendedName>
    <alternativeName>
        <fullName evidence="10">O-phosphoserine phosphohydrolase</fullName>
    </alternativeName>
</protein>
<comment type="similarity">
    <text evidence="3">Belongs to the HAD-like hydrolase superfamily. SerB family.</text>
</comment>
<dbReference type="InterPro" id="IPR036412">
    <property type="entry name" value="HAD-like_sf"/>
</dbReference>
<dbReference type="GeneID" id="17085438"/>
<dbReference type="SFLD" id="SFLDS00003">
    <property type="entry name" value="Haloacid_Dehalogenase"/>
    <property type="match status" value="1"/>
</dbReference>
<feature type="region of interest" description="Disordered" evidence="12">
    <location>
        <begin position="1"/>
        <end position="21"/>
    </location>
</feature>
<dbReference type="OrthoDB" id="27226at2759"/>
<feature type="active site" description="Proton donor" evidence="11">
    <location>
        <position position="228"/>
    </location>
</feature>
<dbReference type="Gramene" id="EME26418">
    <property type="protein sequence ID" value="EME26418"/>
    <property type="gene ID" value="Gasu_59090"/>
</dbReference>
<evidence type="ECO:0000256" key="4">
    <source>
        <dbReference type="ARBA" id="ARBA00012640"/>
    </source>
</evidence>
<dbReference type="KEGG" id="gsl:Gasu_59090"/>
<keyword evidence="5" id="KW-0028">Amino-acid biosynthesis</keyword>
<evidence type="ECO:0000256" key="7">
    <source>
        <dbReference type="ARBA" id="ARBA00022801"/>
    </source>
</evidence>
<dbReference type="SFLD" id="SFLDG01137">
    <property type="entry name" value="C1.6.1:_Phosphoserine_Phosphat"/>
    <property type="match status" value="1"/>
</dbReference>
<evidence type="ECO:0000256" key="8">
    <source>
        <dbReference type="ARBA" id="ARBA00022842"/>
    </source>
</evidence>
<dbReference type="SUPFAM" id="SSF56784">
    <property type="entry name" value="HAD-like"/>
    <property type="match status" value="1"/>
</dbReference>
<dbReference type="PANTHER" id="PTHR43344">
    <property type="entry name" value="PHOSPHOSERINE PHOSPHATASE"/>
    <property type="match status" value="1"/>
</dbReference>
<proteinExistence type="inferred from homology"/>
<evidence type="ECO:0000256" key="12">
    <source>
        <dbReference type="SAM" id="MobiDB-lite"/>
    </source>
</evidence>
<dbReference type="AlphaFoldDB" id="M2XRY9"/>
<dbReference type="SFLD" id="SFLDG01136">
    <property type="entry name" value="C1.6:_Phosphoserine_Phosphatas"/>
    <property type="match status" value="1"/>
</dbReference>
<gene>
    <name evidence="13" type="ORF">Gasu_59090</name>
</gene>
<dbReference type="eggNOG" id="KOG1615">
    <property type="taxonomic scope" value="Eukaryota"/>
</dbReference>
<dbReference type="Gene3D" id="3.30.70.260">
    <property type="match status" value="1"/>
</dbReference>
<evidence type="ECO:0000256" key="1">
    <source>
        <dbReference type="ARBA" id="ARBA00001946"/>
    </source>
</evidence>
<keyword evidence="9" id="KW-0718">Serine biosynthesis</keyword>
<dbReference type="InterPro" id="IPR023214">
    <property type="entry name" value="HAD_sf"/>
</dbReference>
<dbReference type="GO" id="GO:0036424">
    <property type="term" value="F:L-phosphoserine phosphatase activity"/>
    <property type="evidence" value="ECO:0007669"/>
    <property type="project" value="InterPro"/>
</dbReference>
<dbReference type="GO" id="GO:0006564">
    <property type="term" value="P:L-serine biosynthetic process"/>
    <property type="evidence" value="ECO:0007669"/>
    <property type="project" value="UniProtKB-KW"/>
</dbReference>
<name>M2XRY9_GALSU</name>
<evidence type="ECO:0000313" key="13">
    <source>
        <dbReference type="EMBL" id="EME26418.1"/>
    </source>
</evidence>
<feature type="active site" description="Nucleophile" evidence="11">
    <location>
        <position position="226"/>
    </location>
</feature>
<keyword evidence="6" id="KW-0479">Metal-binding</keyword>
<evidence type="ECO:0000256" key="6">
    <source>
        <dbReference type="ARBA" id="ARBA00022723"/>
    </source>
</evidence>
<evidence type="ECO:0000256" key="11">
    <source>
        <dbReference type="PIRSR" id="PIRSR604469-1"/>
    </source>
</evidence>
<dbReference type="GO" id="GO:0000287">
    <property type="term" value="F:magnesium ion binding"/>
    <property type="evidence" value="ECO:0007669"/>
    <property type="project" value="TreeGrafter"/>
</dbReference>
<keyword evidence="8" id="KW-0460">Magnesium</keyword>
<organism evidence="13 14">
    <name type="scientific">Galdieria sulphuraria</name>
    <name type="common">Red alga</name>
    <dbReference type="NCBI Taxonomy" id="130081"/>
    <lineage>
        <taxon>Eukaryota</taxon>
        <taxon>Rhodophyta</taxon>
        <taxon>Bangiophyceae</taxon>
        <taxon>Galdieriales</taxon>
        <taxon>Galdieriaceae</taxon>
        <taxon>Galdieria</taxon>
    </lineage>
</organism>
<comment type="cofactor">
    <cofactor evidence="1">
        <name>Mg(2+)</name>
        <dbReference type="ChEBI" id="CHEBI:18420"/>
    </cofactor>
</comment>
<dbReference type="InterPro" id="IPR004469">
    <property type="entry name" value="PSP"/>
</dbReference>